<dbReference type="RefSeq" id="YP_009652967.1">
    <property type="nucleotide sequence ID" value="NC_042771.1"/>
</dbReference>
<keyword evidence="3" id="KW-0378">Hydrolase</keyword>
<protein>
    <submittedName>
        <fullName evidence="3">LAGLIDADG homing endonuclease</fullName>
    </submittedName>
</protein>
<name>A0A4D6SSJ1_TAICA</name>
<evidence type="ECO:0000313" key="3">
    <source>
        <dbReference type="EMBL" id="QCG70005.1"/>
    </source>
</evidence>
<dbReference type="InterPro" id="IPR004860">
    <property type="entry name" value="LAGLIDADG_dom"/>
</dbReference>
<comment type="function">
    <text evidence="1">Mitochondrial DNA endonuclease involved in intron homing.</text>
</comment>
<feature type="domain" description="Homing endonuclease LAGLIDADG" evidence="2">
    <location>
        <begin position="18"/>
        <end position="193"/>
    </location>
</feature>
<keyword evidence="3" id="KW-0496">Mitochondrion</keyword>
<reference evidence="3" key="1">
    <citation type="journal article" name="Sci. Rep.">
        <title>The complete mitochondrial genome of medicinal fungus Taiwanofungus camphoratus reveals gene rearrangements and intron dynamics of Polyporales.</title>
        <authorList>
            <person name="Wang X."/>
            <person name="Jia L."/>
            <person name="Wang M."/>
            <person name="Yang H."/>
            <person name="Chen M."/>
            <person name="Li X."/>
            <person name="Liu H."/>
            <person name="Li Q."/>
            <person name="Liu N."/>
        </authorList>
    </citation>
    <scope>NUCLEOTIDE SEQUENCE</scope>
</reference>
<dbReference type="Gene3D" id="3.10.28.10">
    <property type="entry name" value="Homing endonucleases"/>
    <property type="match status" value="2"/>
</dbReference>
<dbReference type="InterPro" id="IPR027434">
    <property type="entry name" value="Homing_endonucl"/>
</dbReference>
<dbReference type="Pfam" id="PF03161">
    <property type="entry name" value="LAGLIDADG_2"/>
    <property type="match status" value="1"/>
</dbReference>
<dbReference type="EMBL" id="MH745717">
    <property type="protein sequence ID" value="QCG70005.1"/>
    <property type="molecule type" value="Genomic_DNA"/>
</dbReference>
<keyword evidence="3" id="KW-0255">Endonuclease</keyword>
<proteinExistence type="predicted"/>
<feature type="non-terminal residue" evidence="3">
    <location>
        <position position="1"/>
    </location>
</feature>
<geneLocation type="mitochondrion" evidence="3"/>
<dbReference type="GO" id="GO:0004519">
    <property type="term" value="F:endonuclease activity"/>
    <property type="evidence" value="ECO:0007669"/>
    <property type="project" value="UniProtKB-KW"/>
</dbReference>
<accession>A0A4D6SSJ1</accession>
<organism evidence="3">
    <name type="scientific">Taiwanofungus camphoratus</name>
    <name type="common">Poroid brown-rot fungus</name>
    <name type="synonym">Antrodia camphorata</name>
    <dbReference type="NCBI Taxonomy" id="2696576"/>
    <lineage>
        <taxon>Eukaryota</taxon>
        <taxon>Fungi</taxon>
        <taxon>Dikarya</taxon>
        <taxon>Basidiomycota</taxon>
        <taxon>Agaricomycotina</taxon>
        <taxon>Agaricomycetes</taxon>
        <taxon>Polyporales</taxon>
        <taxon>Taiwanofungaceae</taxon>
        <taxon>Taiwanofungus</taxon>
    </lineage>
</organism>
<sequence length="201" mass="23354">MNINIMNTNTILPGNLHSILVGLMLSDGSIYRFSKTSNCRFEMSFGAKYKQFAESIGDLFKEYVKNPVKLVQIKGANKVYNYYRLKTMTMPIFNYYHDIFYVFNTETSKYVKIVPDNILNFMDAIVLAYLIMGDGNYDSSRNRVRIYTNSYSKQDVEKLQKAINEKLAIYVAVLHDRKDQWILTIGATQLPKLQQIVSPYF</sequence>
<evidence type="ECO:0000259" key="2">
    <source>
        <dbReference type="Pfam" id="PF03161"/>
    </source>
</evidence>
<gene>
    <name evidence="3" type="primary">orf201</name>
</gene>
<evidence type="ECO:0000256" key="1">
    <source>
        <dbReference type="ARBA" id="ARBA00002670"/>
    </source>
</evidence>
<keyword evidence="3" id="KW-0540">Nuclease</keyword>
<dbReference type="GeneID" id="40499472"/>
<dbReference type="AlphaFoldDB" id="A0A4D6SSJ1"/>
<dbReference type="SUPFAM" id="SSF55608">
    <property type="entry name" value="Homing endonucleases"/>
    <property type="match status" value="1"/>
</dbReference>